<gene>
    <name evidence="1" type="ORF">D0Y65_030336</name>
</gene>
<dbReference type="PANTHER" id="PTHR33928:SF6">
    <property type="entry name" value="POLYGALACTURONASE QRT3-LIKE PROTEIN"/>
    <property type="match status" value="1"/>
</dbReference>
<dbReference type="GO" id="GO:0004650">
    <property type="term" value="F:polygalacturonase activity"/>
    <property type="evidence" value="ECO:0007669"/>
    <property type="project" value="InterPro"/>
</dbReference>
<dbReference type="AlphaFoldDB" id="A0A445I4Q9"/>
<accession>A0A445I4Q9</accession>
<keyword evidence="2" id="KW-1185">Reference proteome</keyword>
<proteinExistence type="predicted"/>
<evidence type="ECO:0000313" key="1">
    <source>
        <dbReference type="EMBL" id="RZB80584.1"/>
    </source>
</evidence>
<dbReference type="PANTHER" id="PTHR33928">
    <property type="entry name" value="POLYGALACTURONASE QRT3"/>
    <property type="match status" value="1"/>
</dbReference>
<evidence type="ECO:0000313" key="2">
    <source>
        <dbReference type="Proteomes" id="UP000289340"/>
    </source>
</evidence>
<organism evidence="1 2">
    <name type="scientific">Glycine soja</name>
    <name type="common">Wild soybean</name>
    <dbReference type="NCBI Taxonomy" id="3848"/>
    <lineage>
        <taxon>Eukaryota</taxon>
        <taxon>Viridiplantae</taxon>
        <taxon>Streptophyta</taxon>
        <taxon>Embryophyta</taxon>
        <taxon>Tracheophyta</taxon>
        <taxon>Spermatophyta</taxon>
        <taxon>Magnoliopsida</taxon>
        <taxon>eudicotyledons</taxon>
        <taxon>Gunneridae</taxon>
        <taxon>Pentapetalae</taxon>
        <taxon>rosids</taxon>
        <taxon>fabids</taxon>
        <taxon>Fabales</taxon>
        <taxon>Fabaceae</taxon>
        <taxon>Papilionoideae</taxon>
        <taxon>50 kb inversion clade</taxon>
        <taxon>NPAAA clade</taxon>
        <taxon>indigoferoid/millettioid clade</taxon>
        <taxon>Phaseoleae</taxon>
        <taxon>Glycine</taxon>
        <taxon>Glycine subgen. Soja</taxon>
    </lineage>
</organism>
<sequence>MFSGLNKGVDIVKLDQSNSPFNQIDQVFVARNVVRGMNIKVTNAKMSLLGNETSWTADFSKVLLFPNLVKHVVYSLSANGNTFPNHALRNVCHNRVVIETDEAVNANVFVTVDQGNAS</sequence>
<dbReference type="Proteomes" id="UP000289340">
    <property type="component" value="Chromosome 11"/>
</dbReference>
<dbReference type="EMBL" id="QZWG01000011">
    <property type="protein sequence ID" value="RZB80584.1"/>
    <property type="molecule type" value="Genomic_DNA"/>
</dbReference>
<comment type="caution">
    <text evidence="1">The sequence shown here is derived from an EMBL/GenBank/DDBJ whole genome shotgun (WGS) entry which is preliminary data.</text>
</comment>
<name>A0A445I4Q9_GLYSO</name>
<reference evidence="1 2" key="1">
    <citation type="submission" date="2018-09" db="EMBL/GenBank/DDBJ databases">
        <title>A high-quality reference genome of wild soybean provides a powerful tool to mine soybean genomes.</title>
        <authorList>
            <person name="Xie M."/>
            <person name="Chung C.Y.L."/>
            <person name="Li M.-W."/>
            <person name="Wong F.-L."/>
            <person name="Chan T.-F."/>
            <person name="Lam H.-M."/>
        </authorList>
    </citation>
    <scope>NUCLEOTIDE SEQUENCE [LARGE SCALE GENOMIC DNA]</scope>
    <source>
        <strain evidence="2">cv. W05</strain>
        <tissue evidence="1">Hypocotyl of etiolated seedlings</tissue>
    </source>
</reference>
<protein>
    <submittedName>
        <fullName evidence="1">Polygalacturonase QRT3</fullName>
    </submittedName>
</protein>
<dbReference type="InterPro" id="IPR039279">
    <property type="entry name" value="QRT3-like"/>
</dbReference>